<accession>A0A3B0Y2F5</accession>
<reference evidence="1" key="1">
    <citation type="submission" date="2018-06" db="EMBL/GenBank/DDBJ databases">
        <authorList>
            <person name="Zhirakovskaya E."/>
        </authorList>
    </citation>
    <scope>NUCLEOTIDE SEQUENCE</scope>
</reference>
<gene>
    <name evidence="1" type="ORF">MNBD_GAMMA12-3738</name>
</gene>
<sequence length="399" mass="45995">MLPKFFLPLLSLFVLIFSNALYADKKLSISGEAGLEFRAFSDDPLNPAQHGNNSSFFIKTELFYRFNKRWTLTFTPFARVDQGDNKRTHADVRELLFHKTAAKWELKLGVSKVFWGVTESQHLVDIINQTDAIEASDREEKLGQTLTQLILKRKSGIWEFFLLPGFRERTFPSINGRPRSTPIVDRSLTQYEASSGRSHIDYAFRWSKNIGIWDVGLSYFDGTSRDPRFIPQLNNGSLVLAPFYDQIQQTGLDIQATKGNWLWKLESIYRQGQEQAYTAVTAGFEYTVTGFMKTRADLGILLEYLYDERQDPLKTPFEDDTFLGFRMTFNDAKSSALLLGFIFDNNSNERSSFVEYTRRLGQSWKLSVEGRFLSNPNVGGVLYSLRQDNFLQVQLSYFF</sequence>
<organism evidence="1">
    <name type="scientific">hydrothermal vent metagenome</name>
    <dbReference type="NCBI Taxonomy" id="652676"/>
    <lineage>
        <taxon>unclassified sequences</taxon>
        <taxon>metagenomes</taxon>
        <taxon>ecological metagenomes</taxon>
    </lineage>
</organism>
<protein>
    <submittedName>
        <fullName evidence="1">Uncharacterized protein</fullName>
    </submittedName>
</protein>
<evidence type="ECO:0000313" key="1">
    <source>
        <dbReference type="EMBL" id="VAW73911.1"/>
    </source>
</evidence>
<dbReference type="EMBL" id="UOFL01000049">
    <property type="protein sequence ID" value="VAW73911.1"/>
    <property type="molecule type" value="Genomic_DNA"/>
</dbReference>
<proteinExistence type="predicted"/>
<dbReference type="AlphaFoldDB" id="A0A3B0Y2F5"/>
<name>A0A3B0Y2F5_9ZZZZ</name>